<feature type="coiled-coil region" evidence="4">
    <location>
        <begin position="38"/>
        <end position="86"/>
    </location>
</feature>
<dbReference type="PANTHER" id="PTHR24326">
    <property type="entry name" value="HOMEOBOX-LEUCINE ZIPPER PROTEIN"/>
    <property type="match status" value="1"/>
</dbReference>
<dbReference type="InterPro" id="IPR003106">
    <property type="entry name" value="Leu_zip_homeo"/>
</dbReference>
<evidence type="ECO:0000256" key="3">
    <source>
        <dbReference type="RuleBase" id="RU369038"/>
    </source>
</evidence>
<sequence length="116" mass="13319">MNGGEEFSNDGSKLGEKKRRLNMEQLKTLEKNFERGSKLEARSKTKQLERDYDELKRQVESLKHENDTLQTQNQKLEAQVKALKSREPIEPINLNKETEGSCSNKSENISGDIRPA</sequence>
<keyword evidence="3" id="KW-0371">Homeobox</keyword>
<comment type="subcellular location">
    <subcellularLocation>
        <location evidence="3">Nucleus</location>
    </subcellularLocation>
</comment>
<protein>
    <recommendedName>
        <fullName evidence="3">Homeobox-leucine zipper protein</fullName>
    </recommendedName>
    <alternativeName>
        <fullName evidence="3">HD-ZIP protein</fullName>
    </alternativeName>
    <alternativeName>
        <fullName evidence="3">Homeodomain transcription factor</fullName>
    </alternativeName>
</protein>
<accession>A0ABQ7YJX8</accession>
<feature type="region of interest" description="Disordered" evidence="5">
    <location>
        <begin position="87"/>
        <end position="116"/>
    </location>
</feature>
<comment type="caution">
    <text evidence="7">The sequence shown here is derived from an EMBL/GenBank/DDBJ whole genome shotgun (WGS) entry which is preliminary data.</text>
</comment>
<evidence type="ECO:0000256" key="2">
    <source>
        <dbReference type="ARBA" id="ARBA00023163"/>
    </source>
</evidence>
<feature type="region of interest" description="Disordered" evidence="5">
    <location>
        <begin position="1"/>
        <end position="21"/>
    </location>
</feature>
<keyword evidence="1 3" id="KW-0805">Transcription regulation</keyword>
<evidence type="ECO:0000313" key="8">
    <source>
        <dbReference type="Proteomes" id="UP000824890"/>
    </source>
</evidence>
<evidence type="ECO:0000313" key="7">
    <source>
        <dbReference type="EMBL" id="KAH0868502.1"/>
    </source>
</evidence>
<reference evidence="7 8" key="1">
    <citation type="submission" date="2021-05" db="EMBL/GenBank/DDBJ databases">
        <title>Genome Assembly of Synthetic Allotetraploid Brassica napus Reveals Homoeologous Exchanges between Subgenomes.</title>
        <authorList>
            <person name="Davis J.T."/>
        </authorList>
    </citation>
    <scope>NUCLEOTIDE SEQUENCE [LARGE SCALE GENOMIC DNA]</scope>
    <source>
        <strain evidence="8">cv. Da-Ae</strain>
        <tissue evidence="7">Seedling</tissue>
    </source>
</reference>
<feature type="domain" description="Leucine zipper homeobox-associated" evidence="6">
    <location>
        <begin position="46"/>
        <end position="86"/>
    </location>
</feature>
<keyword evidence="2 3" id="KW-0804">Transcription</keyword>
<dbReference type="Pfam" id="PF02183">
    <property type="entry name" value="HALZ"/>
    <property type="match status" value="1"/>
</dbReference>
<dbReference type="EMBL" id="JAGKQM010000017">
    <property type="protein sequence ID" value="KAH0868502.1"/>
    <property type="molecule type" value="Genomic_DNA"/>
</dbReference>
<dbReference type="PANTHER" id="PTHR24326:SF617">
    <property type="entry name" value="HOMEOBOX-LEUCINE ZIPPER PROTEIN ATHB-23"/>
    <property type="match status" value="1"/>
</dbReference>
<dbReference type="Proteomes" id="UP000824890">
    <property type="component" value="Unassembled WGS sequence"/>
</dbReference>
<feature type="compositionally biased region" description="Polar residues" evidence="5">
    <location>
        <begin position="100"/>
        <end position="109"/>
    </location>
</feature>
<evidence type="ECO:0000256" key="4">
    <source>
        <dbReference type="SAM" id="Coils"/>
    </source>
</evidence>
<comment type="similarity">
    <text evidence="3">Belongs to the HD-ZIP homeobox family. Class I subfamily.</text>
</comment>
<keyword evidence="8" id="KW-1185">Reference proteome</keyword>
<organism evidence="7 8">
    <name type="scientific">Brassica napus</name>
    <name type="common">Rape</name>
    <dbReference type="NCBI Taxonomy" id="3708"/>
    <lineage>
        <taxon>Eukaryota</taxon>
        <taxon>Viridiplantae</taxon>
        <taxon>Streptophyta</taxon>
        <taxon>Embryophyta</taxon>
        <taxon>Tracheophyta</taxon>
        <taxon>Spermatophyta</taxon>
        <taxon>Magnoliopsida</taxon>
        <taxon>eudicotyledons</taxon>
        <taxon>Gunneridae</taxon>
        <taxon>Pentapetalae</taxon>
        <taxon>rosids</taxon>
        <taxon>malvids</taxon>
        <taxon>Brassicales</taxon>
        <taxon>Brassicaceae</taxon>
        <taxon>Brassiceae</taxon>
        <taxon>Brassica</taxon>
    </lineage>
</organism>
<keyword evidence="4" id="KW-0175">Coiled coil</keyword>
<evidence type="ECO:0000256" key="1">
    <source>
        <dbReference type="ARBA" id="ARBA00023015"/>
    </source>
</evidence>
<evidence type="ECO:0000256" key="5">
    <source>
        <dbReference type="SAM" id="MobiDB-lite"/>
    </source>
</evidence>
<gene>
    <name evidence="7" type="ORF">HID58_075524</name>
</gene>
<dbReference type="InterPro" id="IPR045224">
    <property type="entry name" value="HDZip_class_I_plant"/>
</dbReference>
<evidence type="ECO:0000259" key="6">
    <source>
        <dbReference type="Pfam" id="PF02183"/>
    </source>
</evidence>
<keyword evidence="3" id="KW-0238">DNA-binding</keyword>
<comment type="function">
    <text evidence="3">Transcription factor.</text>
</comment>
<keyword evidence="3" id="KW-0539">Nucleus</keyword>
<name>A0ABQ7YJX8_BRANA</name>
<proteinExistence type="inferred from homology"/>